<gene>
    <name evidence="2" type="ORF">PGLA1383_LOCUS49961</name>
</gene>
<dbReference type="EMBL" id="CAJNNV010030963">
    <property type="protein sequence ID" value="CAE8634311.1"/>
    <property type="molecule type" value="Genomic_DNA"/>
</dbReference>
<dbReference type="AlphaFoldDB" id="A0A813H8U8"/>
<dbReference type="OrthoDB" id="439089at2759"/>
<evidence type="ECO:0000256" key="1">
    <source>
        <dbReference type="SAM" id="MobiDB-lite"/>
    </source>
</evidence>
<comment type="caution">
    <text evidence="2">The sequence shown here is derived from an EMBL/GenBank/DDBJ whole genome shotgun (WGS) entry which is preliminary data.</text>
</comment>
<dbReference type="Gene3D" id="3.40.50.11350">
    <property type="match status" value="1"/>
</dbReference>
<proteinExistence type="predicted"/>
<dbReference type="Proteomes" id="UP000654075">
    <property type="component" value="Unassembled WGS sequence"/>
</dbReference>
<accession>A0A813H8U8</accession>
<name>A0A813H8U8_POLGL</name>
<protein>
    <submittedName>
        <fullName evidence="2">Uncharacterized protein</fullName>
    </submittedName>
</protein>
<evidence type="ECO:0000313" key="3">
    <source>
        <dbReference type="Proteomes" id="UP000654075"/>
    </source>
</evidence>
<evidence type="ECO:0000313" key="2">
    <source>
        <dbReference type="EMBL" id="CAE8634311.1"/>
    </source>
</evidence>
<keyword evidence="3" id="KW-1185">Reference proteome</keyword>
<organism evidence="2 3">
    <name type="scientific">Polarella glacialis</name>
    <name type="common">Dinoflagellate</name>
    <dbReference type="NCBI Taxonomy" id="89957"/>
    <lineage>
        <taxon>Eukaryota</taxon>
        <taxon>Sar</taxon>
        <taxon>Alveolata</taxon>
        <taxon>Dinophyceae</taxon>
        <taxon>Suessiales</taxon>
        <taxon>Suessiaceae</taxon>
        <taxon>Polarella</taxon>
    </lineage>
</organism>
<sequence length="710" mass="75658">MAAASGSLFELGAFLKLTGNAGIAVLTANLGRGGEEDMLSENASNELQKDTMETMERYLATQRSEAEQVILLCARHCLMEARNSQRPSLQVHANRLVLGSTLPRLLVLRGLGDWAEAALVVRYHDNGFCANMLQVIDALLIRPPGVRVLVDWCRQGDEAHFQYGASDFDLWAQLFESDLDCGSARELASGAPDSGVQPPVALKTRLNPLFSNMCRGWFWTLPAEVLKDFRKCYHDQAAGRLRPRPAVLQQVASVCAAWAGGKAVGVHKRLGTPEVAQCQLTQRAPATAEYIAKAREQLAISGASTLFLATDDALALQAFREAFPEEGAVQLVVREGVKRSEGGVREDGVDNEVHRSPCEASDAADVLVDALCLARCSDLVCIDSNVAIFVALLSPSLQLHPLNGVLPFGWEAVASAAQEDRLAARSWEVVFRPQVFVRSGPSIAHPNLGLRTPGSIVQTTGRSYEGWVELEGNAGWMLTDGSALHPPVGQLMKPLYGLRQQRPAKLQSSQEVSTKGEGKGKLKGKKAACPNVHLDTRVAEEAVRFARAKSDEAVARSGSEIPPSSEVGAGGVGDVSDTTMRDEFIANCTQSAAWGPDAVVPKVVVRPTIKPAYRAATPKGLAAAPRFPVSVVYGGPRPPSYGGAGNVAYGASSTYAAVRAVTSAYGAAARPLPYGAVAPKAWGPAQPKAPPTWQKKPTPPGGLIANLLAY</sequence>
<reference evidence="2" key="1">
    <citation type="submission" date="2021-02" db="EMBL/GenBank/DDBJ databases">
        <authorList>
            <person name="Dougan E. K."/>
            <person name="Rhodes N."/>
            <person name="Thang M."/>
            <person name="Chan C."/>
        </authorList>
    </citation>
    <scope>NUCLEOTIDE SEQUENCE</scope>
</reference>
<feature type="region of interest" description="Disordered" evidence="1">
    <location>
        <begin position="502"/>
        <end position="526"/>
    </location>
</feature>